<protein>
    <submittedName>
        <fullName evidence="2">Putative lipoprotein</fullName>
    </submittedName>
</protein>
<dbReference type="Pfam" id="PF17294">
    <property type="entry name" value="Lipoprotein_22"/>
    <property type="match status" value="1"/>
</dbReference>
<dbReference type="InterPro" id="IPR035253">
    <property type="entry name" value="Lipoprotein_22_bac"/>
</dbReference>
<accession>A0A162PG91</accession>
<dbReference type="Gene3D" id="2.40.40.60">
    <property type="match status" value="1"/>
</dbReference>
<dbReference type="EMBL" id="LJKE01000015">
    <property type="protein sequence ID" value="KZD71889.1"/>
    <property type="molecule type" value="Genomic_DNA"/>
</dbReference>
<reference evidence="2 3" key="1">
    <citation type="submission" date="2015-09" db="EMBL/GenBank/DDBJ databases">
        <title>Bacillus cereus food isolates.</title>
        <authorList>
            <person name="Boekhorst J."/>
        </authorList>
    </citation>
    <scope>NUCLEOTIDE SEQUENCE [LARGE SCALE GENOMIC DNA]</scope>
    <source>
        <strain evidence="2 3">B4088</strain>
    </source>
</reference>
<comment type="caution">
    <text evidence="2">The sequence shown here is derived from an EMBL/GenBank/DDBJ whole genome shotgun (WGS) entry which is preliminary data.</text>
</comment>
<feature type="chain" id="PRO_5038433677" evidence="1">
    <location>
        <begin position="22"/>
        <end position="196"/>
    </location>
</feature>
<name>A0A162PG91_BACCE</name>
<proteinExistence type="predicted"/>
<feature type="signal peptide" evidence="1">
    <location>
        <begin position="1"/>
        <end position="21"/>
    </location>
</feature>
<evidence type="ECO:0000256" key="1">
    <source>
        <dbReference type="SAM" id="SignalP"/>
    </source>
</evidence>
<dbReference type="PROSITE" id="PS51257">
    <property type="entry name" value="PROKAR_LIPOPROTEIN"/>
    <property type="match status" value="1"/>
</dbReference>
<dbReference type="RefSeq" id="WP_063259587.1">
    <property type="nucleotide sequence ID" value="NZ_LJKE01000015.1"/>
</dbReference>
<gene>
    <name evidence="2" type="ORF">B4088_0350</name>
</gene>
<dbReference type="AlphaFoldDB" id="A0A162PG91"/>
<organism evidence="2 3">
    <name type="scientific">Bacillus cereus</name>
    <dbReference type="NCBI Taxonomy" id="1396"/>
    <lineage>
        <taxon>Bacteria</taxon>
        <taxon>Bacillati</taxon>
        <taxon>Bacillota</taxon>
        <taxon>Bacilli</taxon>
        <taxon>Bacillales</taxon>
        <taxon>Bacillaceae</taxon>
        <taxon>Bacillus</taxon>
        <taxon>Bacillus cereus group</taxon>
    </lineage>
</organism>
<keyword evidence="1" id="KW-0732">Signal</keyword>
<dbReference type="PATRIC" id="fig|1396.535.peg.4095"/>
<dbReference type="Proteomes" id="UP000076482">
    <property type="component" value="Unassembled WGS sequence"/>
</dbReference>
<sequence>MKSKKLLGLGMAALFSISVLSGCSTLDSLLGRANTVVVYGDKEQVNKASDTYKDEVENIDKYGVKMIELNSKKIMVINDVVGEKMVEKGLLKKVDAKDDVTPLKEIPKSDTGIIFAKNKADEVVMKGQKLKYGGNVVIGDGRVYADMFAIVKDEVYKELQGTEKSVGVLEFSADPDGKILPLSKEVEKAQLVKIDK</sequence>
<dbReference type="Gene3D" id="3.30.70.3060">
    <property type="match status" value="1"/>
</dbReference>
<evidence type="ECO:0000313" key="2">
    <source>
        <dbReference type="EMBL" id="KZD71889.1"/>
    </source>
</evidence>
<keyword evidence="2" id="KW-0449">Lipoprotein</keyword>
<evidence type="ECO:0000313" key="3">
    <source>
        <dbReference type="Proteomes" id="UP000076482"/>
    </source>
</evidence>